<gene>
    <name evidence="1" type="primary">70</name>
    <name evidence="1" type="ORF">SEA_TEACUP_70</name>
</gene>
<dbReference type="KEGG" id="vg:79993170"/>
<reference evidence="1 2" key="1">
    <citation type="submission" date="2017-05" db="EMBL/GenBank/DDBJ databases">
        <authorList>
            <person name="Otto L."/>
            <person name="Bidlack C."/>
            <person name="Kremp M."/>
            <person name="Pizzorno M."/>
            <person name="Stowe E."/>
            <person name="Krukonis G."/>
            <person name="Stoner T.H."/>
            <person name="Garlena R.A."/>
            <person name="Russell D.A."/>
            <person name="Pope W.H."/>
            <person name="Jacobs-Sera D."/>
            <person name="Hatfull G.F."/>
        </authorList>
    </citation>
    <scope>NUCLEOTIDE SEQUENCE [LARGE SCALE GENOMIC DNA]</scope>
</reference>
<evidence type="ECO:0000313" key="1">
    <source>
        <dbReference type="EMBL" id="ASR84094.1"/>
    </source>
</evidence>
<dbReference type="Proteomes" id="UP000222773">
    <property type="component" value="Segment"/>
</dbReference>
<sequence>MVIHESHVMIDTPIGTRECANCWACFCHSPVKDFEEPCKETFKID</sequence>
<keyword evidence="2" id="KW-1185">Reference proteome</keyword>
<dbReference type="RefSeq" id="YP_010749812.1">
    <property type="nucleotide sequence ID" value="NC_073326.1"/>
</dbReference>
<organism evidence="1 2">
    <name type="scientific">Arthrobacter phage Teacup</name>
    <dbReference type="NCBI Taxonomy" id="2015871"/>
    <lineage>
        <taxon>Viruses</taxon>
        <taxon>Duplodnaviria</taxon>
        <taxon>Heunggongvirae</taxon>
        <taxon>Uroviricota</taxon>
        <taxon>Caudoviricetes</taxon>
        <taxon>Gordonvirus</taxon>
        <taxon>Gordonvirus teacup</taxon>
    </lineage>
</organism>
<proteinExistence type="predicted"/>
<dbReference type="GeneID" id="79993170"/>
<evidence type="ECO:0000313" key="2">
    <source>
        <dbReference type="Proteomes" id="UP000222773"/>
    </source>
</evidence>
<accession>A0A222ZH91</accession>
<name>A0A222ZH91_9CAUD</name>
<protein>
    <submittedName>
        <fullName evidence="1">Uncharacterized protein</fullName>
    </submittedName>
</protein>
<dbReference type="EMBL" id="MF140432">
    <property type="protein sequence ID" value="ASR84094.1"/>
    <property type="molecule type" value="Genomic_DNA"/>
</dbReference>